<dbReference type="STRING" id="1550241.MA03_05035"/>
<dbReference type="KEGG" id="thf:MA03_05035"/>
<evidence type="ECO:0000313" key="2">
    <source>
        <dbReference type="EMBL" id="AKG38763.1"/>
    </source>
</evidence>
<gene>
    <name evidence="2" type="ORF">MA03_05035</name>
</gene>
<dbReference type="AlphaFoldDB" id="A0A0F7FIU4"/>
<keyword evidence="1" id="KW-0812">Transmembrane</keyword>
<keyword evidence="3" id="KW-1185">Reference proteome</keyword>
<feature type="transmembrane region" description="Helical" evidence="1">
    <location>
        <begin position="96"/>
        <end position="116"/>
    </location>
</feature>
<feature type="transmembrane region" description="Helical" evidence="1">
    <location>
        <begin position="30"/>
        <end position="48"/>
    </location>
</feature>
<feature type="transmembrane region" description="Helical" evidence="1">
    <location>
        <begin position="136"/>
        <end position="158"/>
    </location>
</feature>
<protein>
    <recommendedName>
        <fullName evidence="4">DUF2208 domain-containing protein</fullName>
    </recommendedName>
</protein>
<evidence type="ECO:0000313" key="3">
    <source>
        <dbReference type="Proteomes" id="UP000067434"/>
    </source>
</evidence>
<evidence type="ECO:0008006" key="4">
    <source>
        <dbReference type="Google" id="ProtNLM"/>
    </source>
</evidence>
<keyword evidence="1" id="KW-0472">Membrane</keyword>
<dbReference type="OrthoDB" id="31255at2157"/>
<organism evidence="2 3">
    <name type="scientific">Infirmifilum uzonense</name>
    <dbReference type="NCBI Taxonomy" id="1550241"/>
    <lineage>
        <taxon>Archaea</taxon>
        <taxon>Thermoproteota</taxon>
        <taxon>Thermoprotei</taxon>
        <taxon>Thermofilales</taxon>
        <taxon>Thermofilaceae</taxon>
        <taxon>Infirmifilum</taxon>
    </lineage>
</organism>
<evidence type="ECO:0000256" key="1">
    <source>
        <dbReference type="SAM" id="Phobius"/>
    </source>
</evidence>
<dbReference type="RefSeq" id="WP_052884225.1">
    <property type="nucleotide sequence ID" value="NZ_CP009961.1"/>
</dbReference>
<reference evidence="2 3" key="1">
    <citation type="journal article" date="2015" name="Stand. Genomic Sci.">
        <title>Complete genome sequence of and proposal of Thermofilum uzonense sp. nov. a novel hyperthermophilic crenarchaeon and emended description of the genus Thermofilum.</title>
        <authorList>
            <person name="Toshchakov S.V."/>
            <person name="Korzhenkov A.A."/>
            <person name="Samarov N.I."/>
            <person name="Mazunin I.O."/>
            <person name="Mozhey O.I."/>
            <person name="Shmyr I.S."/>
            <person name="Derbikova K.S."/>
            <person name="Taranov E.A."/>
            <person name="Dominova I.N."/>
            <person name="Bonch-Osmolovskaya E.A."/>
            <person name="Patrushev M.V."/>
            <person name="Podosokorskaya O.A."/>
            <person name="Kublanov I.V."/>
        </authorList>
    </citation>
    <scope>NUCLEOTIDE SEQUENCE [LARGE SCALE GENOMIC DNA]</scope>
    <source>
        <strain evidence="2 3">1807-2</strain>
    </source>
</reference>
<dbReference type="Pfam" id="PF09973">
    <property type="entry name" value="DUF2208"/>
    <property type="match status" value="1"/>
</dbReference>
<dbReference type="HOGENOM" id="CLU_1122668_0_0_2"/>
<dbReference type="PATRIC" id="fig|1550241.5.peg.1060"/>
<proteinExistence type="predicted"/>
<dbReference type="GeneID" id="25401572"/>
<dbReference type="EMBL" id="CP009961">
    <property type="protein sequence ID" value="AKG38763.1"/>
    <property type="molecule type" value="Genomic_DNA"/>
</dbReference>
<dbReference type="Proteomes" id="UP000067434">
    <property type="component" value="Chromosome"/>
</dbReference>
<keyword evidence="1" id="KW-1133">Transmembrane helix</keyword>
<name>A0A0F7FIU4_9CREN</name>
<accession>A0A0F7FIU4</accession>
<sequence length="246" mass="28683">MRHALLLQYLLGFVLMVLFSYMNAHYPDKTWLFFTLYLLVFMGIIFFVTGRQAQNIFRDLEEVKKGEIIYQADPDQSLKLREKDMEKTQGELAAQFKVSLIPMLTMILFLMVFYIPSFRQFFQNIGNTLTQDQKMAMFYSFLAMYGSFYLISMITGLYTRRVQSKTGTLTIATKYTITSRGIIVDDRLPIKFPLKGSIGTDNKRKFVEITLIQQVMGSQVKQRIRLYTPEPSKLANLLKEKGMMQK</sequence>
<dbReference type="InterPro" id="IPR009198">
    <property type="entry name" value="UCP014484_TM"/>
</dbReference>